<evidence type="ECO:0000313" key="2">
    <source>
        <dbReference type="Proteomes" id="UP001370100"/>
    </source>
</evidence>
<protein>
    <submittedName>
        <fullName evidence="1">Diiron oxygenase</fullName>
    </submittedName>
</protein>
<dbReference type="EMBL" id="JBBEGL010000002">
    <property type="protein sequence ID" value="MEJ2886089.1"/>
    <property type="molecule type" value="Genomic_DNA"/>
</dbReference>
<evidence type="ECO:0000313" key="1">
    <source>
        <dbReference type="EMBL" id="MEJ2886089.1"/>
    </source>
</evidence>
<name>A0ABU8N3Q9_9PSEU</name>
<gene>
    <name evidence="1" type="ORF">WCD41_06470</name>
</gene>
<dbReference type="InterPro" id="IPR012348">
    <property type="entry name" value="RNR-like"/>
</dbReference>
<sequence>MSAPTTEHRTADRHATAERLLKSSAKKSYDPSVDIDWDAPLPADRIWVPEHRVSLYGTELWEQMTPEQRVELGKHEACSVASVGLWFEVLLMQRLLKDFYAEDPTSPRAQYALTEVADECRHSQMFARMVHTAGVEPYGPQEKIRQLGKLFSVISWGPAAYGAILVAEEVLDRLQREQANDERIQPLMRQVNRIHIMEEARHVSFARDEVTRGMAELSGAEKAYQRFIIAYISMFVVRSLINPKVYASVGIDPAVGRRAALGNPHHREMFRWAGEKIMPFLDEAGLVGRPGMTWWRKSFLLGEN</sequence>
<accession>A0ABU8N3Q9</accession>
<organism evidence="1 2">
    <name type="scientific">Actinomycetospora aeridis</name>
    <dbReference type="NCBI Taxonomy" id="3129231"/>
    <lineage>
        <taxon>Bacteria</taxon>
        <taxon>Bacillati</taxon>
        <taxon>Actinomycetota</taxon>
        <taxon>Actinomycetes</taxon>
        <taxon>Pseudonocardiales</taxon>
        <taxon>Pseudonocardiaceae</taxon>
        <taxon>Actinomycetospora</taxon>
    </lineage>
</organism>
<reference evidence="1 2" key="1">
    <citation type="submission" date="2024-03" db="EMBL/GenBank/DDBJ databases">
        <title>Actinomycetospora sp. OC33-EN06, a novel actinomycete isolated from wild orchid (Aerides multiflora).</title>
        <authorList>
            <person name="Suriyachadkun C."/>
        </authorList>
    </citation>
    <scope>NUCLEOTIDE SEQUENCE [LARGE SCALE GENOMIC DNA]</scope>
    <source>
        <strain evidence="1 2">OC33-EN06</strain>
    </source>
</reference>
<dbReference type="RefSeq" id="WP_337712577.1">
    <property type="nucleotide sequence ID" value="NZ_JBBEGL010000002.1"/>
</dbReference>
<dbReference type="SUPFAM" id="SSF47240">
    <property type="entry name" value="Ferritin-like"/>
    <property type="match status" value="1"/>
</dbReference>
<dbReference type="Pfam" id="PF11583">
    <property type="entry name" value="AurF"/>
    <property type="match status" value="1"/>
</dbReference>
<dbReference type="Proteomes" id="UP001370100">
    <property type="component" value="Unassembled WGS sequence"/>
</dbReference>
<proteinExistence type="predicted"/>
<comment type="caution">
    <text evidence="1">The sequence shown here is derived from an EMBL/GenBank/DDBJ whole genome shotgun (WGS) entry which is preliminary data.</text>
</comment>
<keyword evidence="2" id="KW-1185">Reference proteome</keyword>
<dbReference type="Gene3D" id="1.10.620.20">
    <property type="entry name" value="Ribonucleotide Reductase, subunit A"/>
    <property type="match status" value="1"/>
</dbReference>
<dbReference type="InterPro" id="IPR025859">
    <property type="entry name" value="AurF/CmlI"/>
</dbReference>
<dbReference type="InterPro" id="IPR009078">
    <property type="entry name" value="Ferritin-like_SF"/>
</dbReference>